<comment type="caution">
    <text evidence="2">The sequence shown here is derived from an EMBL/GenBank/DDBJ whole genome shotgun (WGS) entry which is preliminary data.</text>
</comment>
<evidence type="ECO:0000313" key="3">
    <source>
        <dbReference type="Proteomes" id="UP000315295"/>
    </source>
</evidence>
<organism evidence="2 3">
    <name type="scientific">Malus baccata</name>
    <name type="common">Siberian crab apple</name>
    <name type="synonym">Pyrus baccata</name>
    <dbReference type="NCBI Taxonomy" id="106549"/>
    <lineage>
        <taxon>Eukaryota</taxon>
        <taxon>Viridiplantae</taxon>
        <taxon>Streptophyta</taxon>
        <taxon>Embryophyta</taxon>
        <taxon>Tracheophyta</taxon>
        <taxon>Spermatophyta</taxon>
        <taxon>Magnoliopsida</taxon>
        <taxon>eudicotyledons</taxon>
        <taxon>Gunneridae</taxon>
        <taxon>Pentapetalae</taxon>
        <taxon>rosids</taxon>
        <taxon>fabids</taxon>
        <taxon>Rosales</taxon>
        <taxon>Rosaceae</taxon>
        <taxon>Amygdaloideae</taxon>
        <taxon>Maleae</taxon>
        <taxon>Malus</taxon>
    </lineage>
</organism>
<sequence length="114" mass="12740">MEAEEPMDEEDKLTISEVLKYRKKHESGGIRQSNDLEKLSGQAHSASPVAEESSINMMTSDEGIVSIVGNGCASSSSLFDQQLRELKTRCTRLESMVMELKADSFERGNFWTSF</sequence>
<keyword evidence="3" id="KW-1185">Reference proteome</keyword>
<dbReference type="Proteomes" id="UP000315295">
    <property type="component" value="Unassembled WGS sequence"/>
</dbReference>
<accession>A0A540KZK5</accession>
<protein>
    <submittedName>
        <fullName evidence="2">Uncharacterized protein</fullName>
    </submittedName>
</protein>
<dbReference type="AlphaFoldDB" id="A0A540KZK5"/>
<gene>
    <name evidence="2" type="ORF">C1H46_034782</name>
</gene>
<evidence type="ECO:0000313" key="2">
    <source>
        <dbReference type="EMBL" id="TQD79650.1"/>
    </source>
</evidence>
<name>A0A540KZK5_MALBA</name>
<reference evidence="2 3" key="1">
    <citation type="journal article" date="2019" name="G3 (Bethesda)">
        <title>Sequencing of a Wild Apple (Malus baccata) Genome Unravels the Differences Between Cultivated and Wild Apple Species Regarding Disease Resistance and Cold Tolerance.</title>
        <authorList>
            <person name="Chen X."/>
        </authorList>
    </citation>
    <scope>NUCLEOTIDE SEQUENCE [LARGE SCALE GENOMIC DNA]</scope>
    <source>
        <strain evidence="3">cv. Shandingzi</strain>
        <tissue evidence="2">Leaves</tissue>
    </source>
</reference>
<feature type="region of interest" description="Disordered" evidence="1">
    <location>
        <begin position="25"/>
        <end position="54"/>
    </location>
</feature>
<proteinExistence type="predicted"/>
<dbReference type="EMBL" id="VIEB01000846">
    <property type="protein sequence ID" value="TQD79650.1"/>
    <property type="molecule type" value="Genomic_DNA"/>
</dbReference>
<dbReference type="STRING" id="106549.A0A540KZK5"/>
<evidence type="ECO:0000256" key="1">
    <source>
        <dbReference type="SAM" id="MobiDB-lite"/>
    </source>
</evidence>